<reference evidence="2" key="1">
    <citation type="submission" date="2017-05" db="EMBL/GenBank/DDBJ databases">
        <authorList>
            <person name="Sung H."/>
        </authorList>
    </citation>
    <scope>NUCLEOTIDE SEQUENCE [LARGE SCALE GENOMIC DNA]</scope>
    <source>
        <strain evidence="2">AR23208</strain>
    </source>
</reference>
<accession>A0A1Y0IM40</accession>
<dbReference type="RefSeq" id="WP_087456960.1">
    <property type="nucleotide sequence ID" value="NZ_CP021434.1"/>
</dbReference>
<evidence type="ECO:0000313" key="2">
    <source>
        <dbReference type="Proteomes" id="UP000195437"/>
    </source>
</evidence>
<dbReference type="Proteomes" id="UP000195437">
    <property type="component" value="Chromosome"/>
</dbReference>
<dbReference type="AlphaFoldDB" id="A0A1Y0IM40"/>
<dbReference type="OrthoDB" id="9857561at2"/>
<evidence type="ECO:0000313" key="1">
    <source>
        <dbReference type="EMBL" id="ARU61581.1"/>
    </source>
</evidence>
<dbReference type="EMBL" id="CP021434">
    <property type="protein sequence ID" value="ARU61581.1"/>
    <property type="molecule type" value="Genomic_DNA"/>
</dbReference>
<gene>
    <name evidence="1" type="ORF">CBW65_11595</name>
</gene>
<protein>
    <submittedName>
        <fullName evidence="1">Uncharacterized protein</fullName>
    </submittedName>
</protein>
<sequence>MIEGIGNSSSHQQVSMQRQPVKYVQHDFAFHTTLSNGSRVVQHETKETIVAASATQERSHTAVGQRIDVYC</sequence>
<name>A0A1Y0IM40_9BACL</name>
<keyword evidence="2" id="KW-1185">Reference proteome</keyword>
<proteinExistence type="predicted"/>
<organism evidence="1 2">
    <name type="scientific">Tumebacillus avium</name>
    <dbReference type="NCBI Taxonomy" id="1903704"/>
    <lineage>
        <taxon>Bacteria</taxon>
        <taxon>Bacillati</taxon>
        <taxon>Bacillota</taxon>
        <taxon>Bacilli</taxon>
        <taxon>Bacillales</taxon>
        <taxon>Alicyclobacillaceae</taxon>
        <taxon>Tumebacillus</taxon>
    </lineage>
</organism>
<dbReference type="KEGG" id="tum:CBW65_11595"/>